<reference evidence="1" key="1">
    <citation type="journal article" date="2021" name="Proc. Natl. Acad. Sci. U.S.A.">
        <title>A Catalog of Tens of Thousands of Viruses from Human Metagenomes Reveals Hidden Associations with Chronic Diseases.</title>
        <authorList>
            <person name="Tisza M.J."/>
            <person name="Buck C.B."/>
        </authorList>
    </citation>
    <scope>NUCLEOTIDE SEQUENCE</scope>
    <source>
        <strain evidence="1">CtCsQ3</strain>
    </source>
</reference>
<protein>
    <submittedName>
        <fullName evidence="1">Uncharacterized protein</fullName>
    </submittedName>
</protein>
<proteinExistence type="predicted"/>
<name>A0A8S5R763_9VIRU</name>
<sequence>MGLGTKKLVLNLHSGRKENNMLSITKTTNLSGTSVINGQSAMTMYAAVPETGSLTISQTITNKELYLANQTQCDNDYENFKSEVNKLLKSEQQTIDSDTINAVGTVTE</sequence>
<evidence type="ECO:0000313" key="1">
    <source>
        <dbReference type="EMBL" id="DAE26828.1"/>
    </source>
</evidence>
<organism evidence="1">
    <name type="scientific">virus sp. ctCsQ3</name>
    <dbReference type="NCBI Taxonomy" id="2826794"/>
    <lineage>
        <taxon>Viruses</taxon>
    </lineage>
</organism>
<dbReference type="EMBL" id="BK015823">
    <property type="protein sequence ID" value="DAE26828.1"/>
    <property type="molecule type" value="Genomic_DNA"/>
</dbReference>
<accession>A0A8S5R763</accession>